<dbReference type="RefSeq" id="WP_089273434.1">
    <property type="nucleotide sequence ID" value="NZ_FZOC01000002.1"/>
</dbReference>
<dbReference type="EMBL" id="FZOC01000002">
    <property type="protein sequence ID" value="SNR82286.1"/>
    <property type="molecule type" value="Genomic_DNA"/>
</dbReference>
<dbReference type="Gene3D" id="3.40.50.300">
    <property type="entry name" value="P-loop containing nucleotide triphosphate hydrolases"/>
    <property type="match status" value="1"/>
</dbReference>
<dbReference type="InterPro" id="IPR027417">
    <property type="entry name" value="P-loop_NTPase"/>
</dbReference>
<evidence type="ECO:0000259" key="1">
    <source>
        <dbReference type="Pfam" id="PF13614"/>
    </source>
</evidence>
<dbReference type="InterPro" id="IPR050678">
    <property type="entry name" value="DNA_Partitioning_ATPase"/>
</dbReference>
<protein>
    <submittedName>
        <fullName evidence="2">Chromosome partitioning protein</fullName>
    </submittedName>
</protein>
<dbReference type="Proteomes" id="UP000198324">
    <property type="component" value="Unassembled WGS sequence"/>
</dbReference>
<dbReference type="SUPFAM" id="SSF52540">
    <property type="entry name" value="P-loop containing nucleoside triphosphate hydrolases"/>
    <property type="match status" value="1"/>
</dbReference>
<accession>A0A238ZFL0</accession>
<dbReference type="FunFam" id="3.40.50.300:FF:000285">
    <property type="entry name" value="Sporulation initiation inhibitor Soj"/>
    <property type="match status" value="1"/>
</dbReference>
<evidence type="ECO:0000313" key="2">
    <source>
        <dbReference type="EMBL" id="SNR82286.1"/>
    </source>
</evidence>
<organism evidence="2 3">
    <name type="scientific">Humidesulfovibrio mexicanus</name>
    <dbReference type="NCBI Taxonomy" id="147047"/>
    <lineage>
        <taxon>Bacteria</taxon>
        <taxon>Pseudomonadati</taxon>
        <taxon>Thermodesulfobacteriota</taxon>
        <taxon>Desulfovibrionia</taxon>
        <taxon>Desulfovibrionales</taxon>
        <taxon>Desulfovibrionaceae</taxon>
        <taxon>Humidesulfovibrio</taxon>
    </lineage>
</organism>
<dbReference type="PANTHER" id="PTHR13696">
    <property type="entry name" value="P-LOOP CONTAINING NUCLEOSIDE TRIPHOSPHATE HYDROLASE"/>
    <property type="match status" value="1"/>
</dbReference>
<feature type="domain" description="AAA" evidence="1">
    <location>
        <begin position="4"/>
        <end position="176"/>
    </location>
</feature>
<dbReference type="OrthoDB" id="9815116at2"/>
<reference evidence="2 3" key="1">
    <citation type="submission" date="2017-06" db="EMBL/GenBank/DDBJ databases">
        <authorList>
            <person name="Kim H.J."/>
            <person name="Triplett B.A."/>
        </authorList>
    </citation>
    <scope>NUCLEOTIDE SEQUENCE [LARGE SCALE GENOMIC DNA]</scope>
    <source>
        <strain evidence="2 3">DSM 13116</strain>
    </source>
</reference>
<dbReference type="CDD" id="cd02042">
    <property type="entry name" value="ParAB_family"/>
    <property type="match status" value="1"/>
</dbReference>
<dbReference type="Pfam" id="PF13614">
    <property type="entry name" value="AAA_31"/>
    <property type="match status" value="1"/>
</dbReference>
<name>A0A238ZFL0_9BACT</name>
<sequence length="259" mass="28830">MSARVIAIANQKGGVGKTTTTLTLAAALALRGKRVLVMDLDPHANASVHLSFFPETLEATAYDLFQAESVDAALFERILKRGLAGGFDFVPGHIRLSELEVDLRDRKNKGLILTEALELKRGEYEYVLLDCPPHVGILLVNAIVASDLVLIPIQTDFLALYGIRLLFDTIRLLNRVLPKSVCYMALPTMYDQRTAACRRILRIMRDKLGERVFGTVIHFDTKFRESSAGGKVIFEIDPKARGALEYMQLAKEIDTNENP</sequence>
<gene>
    <name evidence="2" type="ORF">SAMN04488503_1514</name>
</gene>
<dbReference type="AlphaFoldDB" id="A0A238ZFL0"/>
<keyword evidence="3" id="KW-1185">Reference proteome</keyword>
<dbReference type="InterPro" id="IPR025669">
    <property type="entry name" value="AAA_dom"/>
</dbReference>
<dbReference type="PIRSF" id="PIRSF009320">
    <property type="entry name" value="Nuc_binding_HP_1000"/>
    <property type="match status" value="1"/>
</dbReference>
<proteinExistence type="predicted"/>
<dbReference type="PANTHER" id="PTHR13696:SF69">
    <property type="entry name" value="PLASMID PARTITIONING PROTEIN-RELATED"/>
    <property type="match status" value="1"/>
</dbReference>
<evidence type="ECO:0000313" key="3">
    <source>
        <dbReference type="Proteomes" id="UP000198324"/>
    </source>
</evidence>